<gene>
    <name evidence="2" type="ORF">RM479_24030</name>
</gene>
<proteinExistence type="predicted"/>
<evidence type="ECO:0000313" key="3">
    <source>
        <dbReference type="Proteomes" id="UP001183390"/>
    </source>
</evidence>
<dbReference type="Proteomes" id="UP001183390">
    <property type="component" value="Unassembled WGS sequence"/>
</dbReference>
<evidence type="ECO:0000313" key="2">
    <source>
        <dbReference type="EMBL" id="MDT0331491.1"/>
    </source>
</evidence>
<comment type="caution">
    <text evidence="2">The sequence shown here is derived from an EMBL/GenBank/DDBJ whole genome shotgun (WGS) entry which is preliminary data.</text>
</comment>
<dbReference type="EMBL" id="JAVREP010000024">
    <property type="protein sequence ID" value="MDT0331491.1"/>
    <property type="molecule type" value="Genomic_DNA"/>
</dbReference>
<dbReference type="RefSeq" id="WP_311513983.1">
    <property type="nucleotide sequence ID" value="NZ_JAVREP010000024.1"/>
</dbReference>
<sequence>MAGDDLKISRARFGRLLRKLRAQMGLTQQELSASSTVGQSTISDLELGKKGTQRDYVVLLDSALTAHGVLISAWDASFSEGGTSAYFREVAESEQTAIEIREYSLGLVPGLLQIEEYARGISMLARPRAEPESIDKIVAARRHRQELLDRAYPPAMTVLLDESVLLRRFHDPGIMDAQIQHLVKQSKRPRLRIQIVPLNTEGHAGLGGAFKIMEVPDTGAFVYVESQETGFVLKQPEVVASYERTFAELRSAALPVPESRAKMEEIRGDIR</sequence>
<dbReference type="SMART" id="SM00530">
    <property type="entry name" value="HTH_XRE"/>
    <property type="match status" value="1"/>
</dbReference>
<dbReference type="InterPro" id="IPR010982">
    <property type="entry name" value="Lambda_DNA-bd_dom_sf"/>
</dbReference>
<name>A0ABU2MI08_9ACTN</name>
<dbReference type="InterPro" id="IPR043917">
    <property type="entry name" value="DUF5753"/>
</dbReference>
<dbReference type="Gene3D" id="1.10.260.40">
    <property type="entry name" value="lambda repressor-like DNA-binding domains"/>
    <property type="match status" value="1"/>
</dbReference>
<dbReference type="Pfam" id="PF19054">
    <property type="entry name" value="DUF5753"/>
    <property type="match status" value="1"/>
</dbReference>
<accession>A0ABU2MI08</accession>
<reference evidence="3" key="1">
    <citation type="submission" date="2023-07" db="EMBL/GenBank/DDBJ databases">
        <title>30 novel species of actinomycetes from the DSMZ collection.</title>
        <authorList>
            <person name="Nouioui I."/>
        </authorList>
    </citation>
    <scope>NUCLEOTIDE SEQUENCE [LARGE SCALE GENOMIC DNA]</scope>
    <source>
        <strain evidence="3">DSM 44743</strain>
    </source>
</reference>
<protein>
    <submittedName>
        <fullName evidence="2">Scr1 family TA system antitoxin-like transcriptional regulator</fullName>
    </submittedName>
</protein>
<evidence type="ECO:0000259" key="1">
    <source>
        <dbReference type="PROSITE" id="PS50943"/>
    </source>
</evidence>
<dbReference type="Pfam" id="PF13560">
    <property type="entry name" value="HTH_31"/>
    <property type="match status" value="1"/>
</dbReference>
<keyword evidence="3" id="KW-1185">Reference proteome</keyword>
<dbReference type="CDD" id="cd00093">
    <property type="entry name" value="HTH_XRE"/>
    <property type="match status" value="1"/>
</dbReference>
<dbReference type="InterPro" id="IPR001387">
    <property type="entry name" value="Cro/C1-type_HTH"/>
</dbReference>
<dbReference type="SUPFAM" id="SSF47413">
    <property type="entry name" value="lambda repressor-like DNA-binding domains"/>
    <property type="match status" value="1"/>
</dbReference>
<feature type="domain" description="HTH cro/C1-type" evidence="1">
    <location>
        <begin position="17"/>
        <end position="49"/>
    </location>
</feature>
<dbReference type="PROSITE" id="PS50943">
    <property type="entry name" value="HTH_CROC1"/>
    <property type="match status" value="1"/>
</dbReference>
<organism evidence="2 3">
    <name type="scientific">Nocardiopsis lambiniae</name>
    <dbReference type="NCBI Taxonomy" id="3075539"/>
    <lineage>
        <taxon>Bacteria</taxon>
        <taxon>Bacillati</taxon>
        <taxon>Actinomycetota</taxon>
        <taxon>Actinomycetes</taxon>
        <taxon>Streptosporangiales</taxon>
        <taxon>Nocardiopsidaceae</taxon>
        <taxon>Nocardiopsis</taxon>
    </lineage>
</organism>